<proteinExistence type="inferred from homology"/>
<comment type="caution">
    <text evidence="9">The sequence shown here is derived from an EMBL/GenBank/DDBJ whole genome shotgun (WGS) entry which is preliminary data.</text>
</comment>
<keyword evidence="3 7" id="KW-0812">Transmembrane</keyword>
<feature type="domain" description="Palmitoyltransferase DHHC" evidence="8">
    <location>
        <begin position="101"/>
        <end position="214"/>
    </location>
</feature>
<gene>
    <name evidence="9" type="ORF">BSTOLATCC_MIC61166</name>
</gene>
<evidence type="ECO:0000256" key="5">
    <source>
        <dbReference type="ARBA" id="ARBA00023136"/>
    </source>
</evidence>
<dbReference type="InterPro" id="IPR039859">
    <property type="entry name" value="PFA4/ZDH16/20/ERF2-like"/>
</dbReference>
<feature type="transmembrane region" description="Helical" evidence="7">
    <location>
        <begin position="12"/>
        <end position="34"/>
    </location>
</feature>
<comment type="subcellular location">
    <subcellularLocation>
        <location evidence="1">Membrane</location>
        <topology evidence="1">Multi-pass membrane protein</topology>
    </subcellularLocation>
</comment>
<name>A0AAU9K8K4_9CILI</name>
<sequence>MLFHRKFTVRILFGIPVALVFLIISGLYYCYIAGYIEQVDTTGFRVFVYLLFHLDLFLTSWSYCMCFLTDPGSVPEFFNLDTLNNQELIEECVESDIVFAKSSFCNKCQKIRPARAHHCSVCDKCILRMDHHCPWIGNCVGFYNHRYFVQFLLYAGIGLFIVSMSCASLLWEHYGDGHISTLFGGIVGFSLALSVFGMGIFHLWMIVNNRCSIEIRYLGHYNVFDTGSRMQNFQQIFGQVWYKYFLPIPIKPKCGGINYPVRIRTKQGSVILFEEFSG</sequence>
<dbReference type="PROSITE" id="PS50216">
    <property type="entry name" value="DHHC"/>
    <property type="match status" value="1"/>
</dbReference>
<feature type="transmembrane region" description="Helical" evidence="7">
    <location>
        <begin position="183"/>
        <end position="207"/>
    </location>
</feature>
<evidence type="ECO:0000256" key="4">
    <source>
        <dbReference type="ARBA" id="ARBA00022989"/>
    </source>
</evidence>
<dbReference type="GO" id="GO:0016020">
    <property type="term" value="C:membrane"/>
    <property type="evidence" value="ECO:0007669"/>
    <property type="project" value="UniProtKB-SubCell"/>
</dbReference>
<accession>A0AAU9K8K4</accession>
<comment type="domain">
    <text evidence="7">The DHHC domain is required for palmitoyltransferase activity.</text>
</comment>
<evidence type="ECO:0000256" key="2">
    <source>
        <dbReference type="ARBA" id="ARBA00022679"/>
    </source>
</evidence>
<comment type="catalytic activity">
    <reaction evidence="7">
        <text>L-cysteinyl-[protein] + hexadecanoyl-CoA = S-hexadecanoyl-L-cysteinyl-[protein] + CoA</text>
        <dbReference type="Rhea" id="RHEA:36683"/>
        <dbReference type="Rhea" id="RHEA-COMP:10131"/>
        <dbReference type="Rhea" id="RHEA-COMP:11032"/>
        <dbReference type="ChEBI" id="CHEBI:29950"/>
        <dbReference type="ChEBI" id="CHEBI:57287"/>
        <dbReference type="ChEBI" id="CHEBI:57379"/>
        <dbReference type="ChEBI" id="CHEBI:74151"/>
        <dbReference type="EC" id="2.3.1.225"/>
    </reaction>
</comment>
<evidence type="ECO:0000259" key="8">
    <source>
        <dbReference type="Pfam" id="PF01529"/>
    </source>
</evidence>
<dbReference type="AlphaFoldDB" id="A0AAU9K8K4"/>
<keyword evidence="4 7" id="KW-1133">Transmembrane helix</keyword>
<dbReference type="GO" id="GO:0019706">
    <property type="term" value="F:protein-cysteine S-palmitoyltransferase activity"/>
    <property type="evidence" value="ECO:0007669"/>
    <property type="project" value="UniProtKB-EC"/>
</dbReference>
<evidence type="ECO:0000256" key="3">
    <source>
        <dbReference type="ARBA" id="ARBA00022692"/>
    </source>
</evidence>
<evidence type="ECO:0000256" key="6">
    <source>
        <dbReference type="ARBA" id="ARBA00023315"/>
    </source>
</evidence>
<reference evidence="9" key="1">
    <citation type="submission" date="2021-09" db="EMBL/GenBank/DDBJ databases">
        <authorList>
            <consortium name="AG Swart"/>
            <person name="Singh M."/>
            <person name="Singh A."/>
            <person name="Seah K."/>
            <person name="Emmerich C."/>
        </authorList>
    </citation>
    <scope>NUCLEOTIDE SEQUENCE</scope>
    <source>
        <strain evidence="9">ATCC30299</strain>
    </source>
</reference>
<feature type="transmembrane region" description="Helical" evidence="7">
    <location>
        <begin position="46"/>
        <end position="68"/>
    </location>
</feature>
<keyword evidence="6 7" id="KW-0012">Acyltransferase</keyword>
<evidence type="ECO:0000256" key="1">
    <source>
        <dbReference type="ARBA" id="ARBA00004141"/>
    </source>
</evidence>
<organism evidence="9 10">
    <name type="scientific">Blepharisma stoltei</name>
    <dbReference type="NCBI Taxonomy" id="1481888"/>
    <lineage>
        <taxon>Eukaryota</taxon>
        <taxon>Sar</taxon>
        <taxon>Alveolata</taxon>
        <taxon>Ciliophora</taxon>
        <taxon>Postciliodesmatophora</taxon>
        <taxon>Heterotrichea</taxon>
        <taxon>Heterotrichida</taxon>
        <taxon>Blepharismidae</taxon>
        <taxon>Blepharisma</taxon>
    </lineage>
</organism>
<comment type="similarity">
    <text evidence="7">Belongs to the DHHC palmitoyltransferase family.</text>
</comment>
<evidence type="ECO:0000313" key="9">
    <source>
        <dbReference type="EMBL" id="CAG9334554.1"/>
    </source>
</evidence>
<keyword evidence="5 7" id="KW-0472">Membrane</keyword>
<evidence type="ECO:0000256" key="7">
    <source>
        <dbReference type="RuleBase" id="RU079119"/>
    </source>
</evidence>
<keyword evidence="10" id="KW-1185">Reference proteome</keyword>
<dbReference type="EMBL" id="CAJZBQ010000058">
    <property type="protein sequence ID" value="CAG9334554.1"/>
    <property type="molecule type" value="Genomic_DNA"/>
</dbReference>
<dbReference type="EC" id="2.3.1.225" evidence="7"/>
<evidence type="ECO:0000313" key="10">
    <source>
        <dbReference type="Proteomes" id="UP001162131"/>
    </source>
</evidence>
<feature type="transmembrane region" description="Helical" evidence="7">
    <location>
        <begin position="151"/>
        <end position="171"/>
    </location>
</feature>
<protein>
    <recommendedName>
        <fullName evidence="7">Palmitoyltransferase</fullName>
        <ecNumber evidence="7">2.3.1.225</ecNumber>
    </recommendedName>
</protein>
<dbReference type="InterPro" id="IPR001594">
    <property type="entry name" value="Palmitoyltrfase_DHHC"/>
</dbReference>
<keyword evidence="2 7" id="KW-0808">Transferase</keyword>
<dbReference type="Proteomes" id="UP001162131">
    <property type="component" value="Unassembled WGS sequence"/>
</dbReference>
<dbReference type="Pfam" id="PF01529">
    <property type="entry name" value="DHHC"/>
    <property type="match status" value="1"/>
</dbReference>
<dbReference type="PANTHER" id="PTHR12246">
    <property type="entry name" value="PALMITOYLTRANSFERASE ZDHHC16"/>
    <property type="match status" value="1"/>
</dbReference>